<dbReference type="EMBL" id="JBAHYK010000399">
    <property type="protein sequence ID" value="KAL0574415.1"/>
    <property type="molecule type" value="Genomic_DNA"/>
</dbReference>
<gene>
    <name evidence="1" type="ORF">V5O48_007534</name>
</gene>
<proteinExistence type="predicted"/>
<protein>
    <submittedName>
        <fullName evidence="1">Uncharacterized protein</fullName>
    </submittedName>
</protein>
<evidence type="ECO:0000313" key="2">
    <source>
        <dbReference type="Proteomes" id="UP001465976"/>
    </source>
</evidence>
<keyword evidence="2" id="KW-1185">Reference proteome</keyword>
<accession>A0ABR3FGK9</accession>
<dbReference type="Proteomes" id="UP001465976">
    <property type="component" value="Unassembled WGS sequence"/>
</dbReference>
<reference evidence="1 2" key="1">
    <citation type="submission" date="2024-02" db="EMBL/GenBank/DDBJ databases">
        <title>A draft genome for the cacao thread blight pathogen Marasmius crinis-equi.</title>
        <authorList>
            <person name="Cohen S.P."/>
            <person name="Baruah I.K."/>
            <person name="Amoako-Attah I."/>
            <person name="Bukari Y."/>
            <person name="Meinhardt L.W."/>
            <person name="Bailey B.A."/>
        </authorList>
    </citation>
    <scope>NUCLEOTIDE SEQUENCE [LARGE SCALE GENOMIC DNA]</scope>
    <source>
        <strain evidence="1 2">GH-76</strain>
    </source>
</reference>
<evidence type="ECO:0000313" key="1">
    <source>
        <dbReference type="EMBL" id="KAL0574415.1"/>
    </source>
</evidence>
<name>A0ABR3FGK9_9AGAR</name>
<sequence length="527" mass="59975">MDMFSLAMAGAYLYQAIQPHWRAAFDYGALLIPFIPESEHPQFWTLLLLADAFVSGSMALQFFARQRFPDCDLDVYCNYLLARPILFFFERIGYTRISGSINFRTGMPGDEEYSGKSCIWSVVTFQKEVGGVVRKVQVILTTRAPIEAVLGFHSSVVMNVITPVRAFCLYPLETLHLRQSVAFETGRNNTERFVAALDKYRGRGWQVLEEPSVDSMLDNKGGFLPIRALGDRLCFTIDGPLATVDGFAGSLKAFTTHGWAHLEDQQGCMITIGVQDSVQESGGARFHLCSPPDLRMWLMIETNSIRNLRDEIHSAVEMADEDRTELLRCVSSRFIRVHFSRECGNRGLSSFKLAVVLYPLFAYFRALPQMKAVFSPGSPIFVRICILMPPKPAVNKCPDVISWGQFLDDFNSERYGFDVRLETEHKVYNTFRLWDRAHTATLTLMNLRVRERRERCIFQKFIEQKIDEALDFRRAAAVKLCEGDVEAFDKMSRKVAVPYILNAVSELNLGSSVRGPIMLRKTYIECQ</sequence>
<comment type="caution">
    <text evidence="1">The sequence shown here is derived from an EMBL/GenBank/DDBJ whole genome shotgun (WGS) entry which is preliminary data.</text>
</comment>
<organism evidence="1 2">
    <name type="scientific">Marasmius crinis-equi</name>
    <dbReference type="NCBI Taxonomy" id="585013"/>
    <lineage>
        <taxon>Eukaryota</taxon>
        <taxon>Fungi</taxon>
        <taxon>Dikarya</taxon>
        <taxon>Basidiomycota</taxon>
        <taxon>Agaricomycotina</taxon>
        <taxon>Agaricomycetes</taxon>
        <taxon>Agaricomycetidae</taxon>
        <taxon>Agaricales</taxon>
        <taxon>Marasmiineae</taxon>
        <taxon>Marasmiaceae</taxon>
        <taxon>Marasmius</taxon>
    </lineage>
</organism>